<dbReference type="AlphaFoldDB" id="A0A2S7KS67"/>
<reference evidence="5 6" key="1">
    <citation type="submission" date="2016-11" db="EMBL/GenBank/DDBJ databases">
        <title>Trade-off between light-utilization and light-protection in marine flavobacteria.</title>
        <authorList>
            <person name="Kumagai Y."/>
        </authorList>
    </citation>
    <scope>NUCLEOTIDE SEQUENCE [LARGE SCALE GENOMIC DNA]</scope>
    <source>
        <strain evidence="5 6">NBRC 107741</strain>
    </source>
</reference>
<dbReference type="EMBL" id="MQUB01000001">
    <property type="protein sequence ID" value="PQB05418.1"/>
    <property type="molecule type" value="Genomic_DNA"/>
</dbReference>
<evidence type="ECO:0000313" key="6">
    <source>
        <dbReference type="Proteomes" id="UP000239800"/>
    </source>
</evidence>
<keyword evidence="2" id="KW-0547">Nucleotide-binding</keyword>
<feature type="domain" description="ABC transporter" evidence="4">
    <location>
        <begin position="2"/>
        <end position="234"/>
    </location>
</feature>
<keyword evidence="3 5" id="KW-0067">ATP-binding</keyword>
<proteinExistence type="predicted"/>
<evidence type="ECO:0000313" key="5">
    <source>
        <dbReference type="EMBL" id="PQB05418.1"/>
    </source>
</evidence>
<evidence type="ECO:0000256" key="3">
    <source>
        <dbReference type="ARBA" id="ARBA00022840"/>
    </source>
</evidence>
<protein>
    <submittedName>
        <fullName evidence="5">ABC transporter ATP-binding protein</fullName>
    </submittedName>
</protein>
<dbReference type="InterPro" id="IPR017871">
    <property type="entry name" value="ABC_transporter-like_CS"/>
</dbReference>
<organism evidence="5 6">
    <name type="scientific">Aureitalea marina</name>
    <dbReference type="NCBI Taxonomy" id="930804"/>
    <lineage>
        <taxon>Bacteria</taxon>
        <taxon>Pseudomonadati</taxon>
        <taxon>Bacteroidota</taxon>
        <taxon>Flavobacteriia</taxon>
        <taxon>Flavobacteriales</taxon>
        <taxon>Flavobacteriaceae</taxon>
        <taxon>Aureitalea</taxon>
    </lineage>
</organism>
<evidence type="ECO:0000259" key="4">
    <source>
        <dbReference type="PROSITE" id="PS50893"/>
    </source>
</evidence>
<keyword evidence="1" id="KW-0813">Transport</keyword>
<sequence>MLNVDIISFGYGEAEVLSKIKFDLHQGDHLAVLGESGCGKTSLLHLIYGLLDLPQGKISWNGQALLGPRFNLVPGEDFIKLVAQEFNVMPHITVAENVATYLPRLDADQDMERVLELLEVVDLADQRDQMVRDLSGGQKQRVAIAKALAKQPEILLLDEPFSHIDTFRKNKLRRQLYGYLKQRKISCITATHESEEALAFADELLIIKDGTVDIHGATQTVYKQLDNHYRASFFGEVSSIPASYLNKSEGDFLFYLPHQIKIAQDENGFHAIVVNSYFKGSHFLIEAKADGNLLYFQHSHAMEVGSHVLLKVERNG</sequence>
<dbReference type="Proteomes" id="UP000239800">
    <property type="component" value="Unassembled WGS sequence"/>
</dbReference>
<dbReference type="PANTHER" id="PTHR42781">
    <property type="entry name" value="SPERMIDINE/PUTRESCINE IMPORT ATP-BINDING PROTEIN POTA"/>
    <property type="match status" value="1"/>
</dbReference>
<dbReference type="PANTHER" id="PTHR42781:SF4">
    <property type="entry name" value="SPERMIDINE_PUTRESCINE IMPORT ATP-BINDING PROTEIN POTA"/>
    <property type="match status" value="1"/>
</dbReference>
<dbReference type="SUPFAM" id="SSF52540">
    <property type="entry name" value="P-loop containing nucleoside triphosphate hydrolases"/>
    <property type="match status" value="1"/>
</dbReference>
<dbReference type="GO" id="GO:0005524">
    <property type="term" value="F:ATP binding"/>
    <property type="evidence" value="ECO:0007669"/>
    <property type="project" value="UniProtKB-KW"/>
</dbReference>
<dbReference type="InterPro" id="IPR050093">
    <property type="entry name" value="ABC_SmlMolc_Importer"/>
</dbReference>
<comment type="caution">
    <text evidence="5">The sequence shown here is derived from an EMBL/GenBank/DDBJ whole genome shotgun (WGS) entry which is preliminary data.</text>
</comment>
<dbReference type="InterPro" id="IPR003439">
    <property type="entry name" value="ABC_transporter-like_ATP-bd"/>
</dbReference>
<accession>A0A2S7KS67</accession>
<dbReference type="PROSITE" id="PS50893">
    <property type="entry name" value="ABC_TRANSPORTER_2"/>
    <property type="match status" value="1"/>
</dbReference>
<dbReference type="Pfam" id="PF00005">
    <property type="entry name" value="ABC_tran"/>
    <property type="match status" value="1"/>
</dbReference>
<dbReference type="RefSeq" id="WP_104813358.1">
    <property type="nucleotide sequence ID" value="NZ_MQUB01000001.1"/>
</dbReference>
<name>A0A2S7KS67_9FLAO</name>
<keyword evidence="6" id="KW-1185">Reference proteome</keyword>
<evidence type="ECO:0000256" key="2">
    <source>
        <dbReference type="ARBA" id="ARBA00022741"/>
    </source>
</evidence>
<dbReference type="InterPro" id="IPR027417">
    <property type="entry name" value="P-loop_NTPase"/>
</dbReference>
<evidence type="ECO:0000256" key="1">
    <source>
        <dbReference type="ARBA" id="ARBA00022448"/>
    </source>
</evidence>
<dbReference type="PROSITE" id="PS00211">
    <property type="entry name" value="ABC_TRANSPORTER_1"/>
    <property type="match status" value="1"/>
</dbReference>
<dbReference type="InterPro" id="IPR003593">
    <property type="entry name" value="AAA+_ATPase"/>
</dbReference>
<dbReference type="SMART" id="SM00382">
    <property type="entry name" value="AAA"/>
    <property type="match status" value="1"/>
</dbReference>
<gene>
    <name evidence="5" type="ORF">BST85_11340</name>
</gene>
<dbReference type="Gene3D" id="3.40.50.300">
    <property type="entry name" value="P-loop containing nucleotide triphosphate hydrolases"/>
    <property type="match status" value="1"/>
</dbReference>
<dbReference type="GO" id="GO:0016887">
    <property type="term" value="F:ATP hydrolysis activity"/>
    <property type="evidence" value="ECO:0007669"/>
    <property type="project" value="InterPro"/>
</dbReference>
<dbReference type="OrthoDB" id="9802264at2"/>